<protein>
    <submittedName>
        <fullName evidence="2">Cbb3-type cytochrome c oxidase subunit I</fullName>
    </submittedName>
</protein>
<proteinExistence type="predicted"/>
<dbReference type="GO" id="GO:0020037">
    <property type="term" value="F:heme binding"/>
    <property type="evidence" value="ECO:0007669"/>
    <property type="project" value="InterPro"/>
</dbReference>
<accession>A0A933GQ79</accession>
<dbReference type="EMBL" id="JACQWF010000422">
    <property type="protein sequence ID" value="MBI4596645.1"/>
    <property type="molecule type" value="Genomic_DNA"/>
</dbReference>
<dbReference type="Pfam" id="PF00115">
    <property type="entry name" value="COX1"/>
    <property type="match status" value="1"/>
</dbReference>
<sequence length="165" mass="17898">MQVSTGNSRLVKFFVAAAIFFAWGIIQGALQAQKPIHDFISLGPANIIVGTHAHIGLLGWVALALWGTIYHLLPQLGKPIAWPKLVDWIFWIFVIFLALNSIIMITVGIRAGNAFNSGVKGPQLDALMQPYMMTIGILSIILAIVGLLFVIQILVSAARKAPVKS</sequence>
<dbReference type="InterPro" id="IPR036927">
    <property type="entry name" value="Cyt_c_oxase-like_su1_sf"/>
</dbReference>
<keyword evidence="1" id="KW-0812">Transmembrane</keyword>
<dbReference type="GO" id="GO:0004129">
    <property type="term" value="F:cytochrome-c oxidase activity"/>
    <property type="evidence" value="ECO:0007669"/>
    <property type="project" value="InterPro"/>
</dbReference>
<name>A0A933GQ79_UNCTE</name>
<evidence type="ECO:0000313" key="3">
    <source>
        <dbReference type="Proteomes" id="UP000772181"/>
    </source>
</evidence>
<dbReference type="InterPro" id="IPR000883">
    <property type="entry name" value="Cyt_C_Oxase_1"/>
</dbReference>
<reference evidence="2" key="1">
    <citation type="submission" date="2020-07" db="EMBL/GenBank/DDBJ databases">
        <title>Huge and variable diversity of episymbiotic CPR bacteria and DPANN archaea in groundwater ecosystems.</title>
        <authorList>
            <person name="He C.Y."/>
            <person name="Keren R."/>
            <person name="Whittaker M."/>
            <person name="Farag I.F."/>
            <person name="Doudna J."/>
            <person name="Cate J.H.D."/>
            <person name="Banfield J.F."/>
        </authorList>
    </citation>
    <scope>NUCLEOTIDE SEQUENCE</scope>
    <source>
        <strain evidence="2">NC_groundwater_1482_Ag_S-0.65um_47_24</strain>
    </source>
</reference>
<dbReference type="SUPFAM" id="SSF81442">
    <property type="entry name" value="Cytochrome c oxidase subunit I-like"/>
    <property type="match status" value="1"/>
</dbReference>
<feature type="transmembrane region" description="Helical" evidence="1">
    <location>
        <begin position="85"/>
        <end position="111"/>
    </location>
</feature>
<dbReference type="AlphaFoldDB" id="A0A933GQ79"/>
<comment type="caution">
    <text evidence="2">The sequence shown here is derived from an EMBL/GenBank/DDBJ whole genome shotgun (WGS) entry which is preliminary data.</text>
</comment>
<dbReference type="Proteomes" id="UP000772181">
    <property type="component" value="Unassembled WGS sequence"/>
</dbReference>
<gene>
    <name evidence="2" type="ORF">HY730_09785</name>
</gene>
<feature type="transmembrane region" description="Helical" evidence="1">
    <location>
        <begin position="131"/>
        <end position="155"/>
    </location>
</feature>
<dbReference type="GO" id="GO:0016020">
    <property type="term" value="C:membrane"/>
    <property type="evidence" value="ECO:0007669"/>
    <property type="project" value="InterPro"/>
</dbReference>
<dbReference type="Gene3D" id="1.20.210.10">
    <property type="entry name" value="Cytochrome c oxidase-like, subunit I domain"/>
    <property type="match status" value="1"/>
</dbReference>
<evidence type="ECO:0000256" key="1">
    <source>
        <dbReference type="SAM" id="Phobius"/>
    </source>
</evidence>
<dbReference type="GO" id="GO:0009060">
    <property type="term" value="P:aerobic respiration"/>
    <property type="evidence" value="ECO:0007669"/>
    <property type="project" value="InterPro"/>
</dbReference>
<keyword evidence="1" id="KW-0472">Membrane</keyword>
<feature type="transmembrane region" description="Helical" evidence="1">
    <location>
        <begin position="55"/>
        <end position="73"/>
    </location>
</feature>
<evidence type="ECO:0000313" key="2">
    <source>
        <dbReference type="EMBL" id="MBI4596645.1"/>
    </source>
</evidence>
<keyword evidence="1" id="KW-1133">Transmembrane helix</keyword>
<organism evidence="2 3">
    <name type="scientific">Tectimicrobiota bacterium</name>
    <dbReference type="NCBI Taxonomy" id="2528274"/>
    <lineage>
        <taxon>Bacteria</taxon>
        <taxon>Pseudomonadati</taxon>
        <taxon>Nitrospinota/Tectimicrobiota group</taxon>
        <taxon>Candidatus Tectimicrobiota</taxon>
    </lineage>
</organism>